<sequence>MPPVTVITGGSRGIGAATARRLSADGHRVAISYVQAGGPAEELAREIVGAGGRCVAVRADTTMQADVDRLFDLAGQELGVVTGLVNNAGITGPLGRLADLSGDTLRRVVEVNVVGYLLCAQRAARQMATSAGGAGGAIVNISSAAATLGSPNEYVHYAASKGAVDSMTVGLAKELAPEGIRVNAVAPGIIQTEIHAAMGDPDRPQRLAGRIPAGRPGEPAEIAAAIAWLLGPDSSFTTGAVVRVAGGL</sequence>
<organism evidence="4 5">
    <name type="scientific">Crossiella cryophila</name>
    <dbReference type="NCBI Taxonomy" id="43355"/>
    <lineage>
        <taxon>Bacteria</taxon>
        <taxon>Bacillati</taxon>
        <taxon>Actinomycetota</taxon>
        <taxon>Actinomycetes</taxon>
        <taxon>Pseudonocardiales</taxon>
        <taxon>Pseudonocardiaceae</taxon>
        <taxon>Crossiella</taxon>
    </lineage>
</organism>
<dbReference type="EC" id="1.1.1.47" evidence="4"/>
<dbReference type="SUPFAM" id="SSF51735">
    <property type="entry name" value="NAD(P)-binding Rossmann-fold domains"/>
    <property type="match status" value="1"/>
</dbReference>
<dbReference type="AlphaFoldDB" id="A0A7W7FXQ3"/>
<dbReference type="PRINTS" id="PR00081">
    <property type="entry name" value="GDHRDH"/>
</dbReference>
<dbReference type="PANTHER" id="PTHR43639:SF1">
    <property type="entry name" value="SHORT-CHAIN DEHYDROGENASE_REDUCTASE FAMILY PROTEIN"/>
    <property type="match status" value="1"/>
</dbReference>
<evidence type="ECO:0000259" key="3">
    <source>
        <dbReference type="SMART" id="SM00822"/>
    </source>
</evidence>
<dbReference type="Proteomes" id="UP000533598">
    <property type="component" value="Unassembled WGS sequence"/>
</dbReference>
<dbReference type="PANTHER" id="PTHR43639">
    <property type="entry name" value="OXIDOREDUCTASE, SHORT-CHAIN DEHYDROGENASE/REDUCTASE FAMILY (AFU_ORTHOLOGUE AFUA_5G02870)"/>
    <property type="match status" value="1"/>
</dbReference>
<dbReference type="SMART" id="SM00822">
    <property type="entry name" value="PKS_KR"/>
    <property type="match status" value="1"/>
</dbReference>
<evidence type="ECO:0000313" key="4">
    <source>
        <dbReference type="EMBL" id="MBB4679194.1"/>
    </source>
</evidence>
<dbReference type="GO" id="GO:0047936">
    <property type="term" value="F:glucose 1-dehydrogenase [NAD(P)+] activity"/>
    <property type="evidence" value="ECO:0007669"/>
    <property type="project" value="UniProtKB-EC"/>
</dbReference>
<evidence type="ECO:0000256" key="1">
    <source>
        <dbReference type="ARBA" id="ARBA00006484"/>
    </source>
</evidence>
<dbReference type="CDD" id="cd05233">
    <property type="entry name" value="SDR_c"/>
    <property type="match status" value="1"/>
</dbReference>
<evidence type="ECO:0000313" key="5">
    <source>
        <dbReference type="Proteomes" id="UP000533598"/>
    </source>
</evidence>
<proteinExistence type="inferred from homology"/>
<dbReference type="InterPro" id="IPR002347">
    <property type="entry name" value="SDR_fam"/>
</dbReference>
<accession>A0A7W7FXQ3</accession>
<dbReference type="PROSITE" id="PS00061">
    <property type="entry name" value="ADH_SHORT"/>
    <property type="match status" value="1"/>
</dbReference>
<dbReference type="InterPro" id="IPR057326">
    <property type="entry name" value="KR_dom"/>
</dbReference>
<dbReference type="InterPro" id="IPR020904">
    <property type="entry name" value="Sc_DH/Rdtase_CS"/>
</dbReference>
<reference evidence="4 5" key="1">
    <citation type="submission" date="2020-08" db="EMBL/GenBank/DDBJ databases">
        <title>Sequencing the genomes of 1000 actinobacteria strains.</title>
        <authorList>
            <person name="Klenk H.-P."/>
        </authorList>
    </citation>
    <scope>NUCLEOTIDE SEQUENCE [LARGE SCALE GENOMIC DNA]</scope>
    <source>
        <strain evidence="4 5">DSM 44230</strain>
    </source>
</reference>
<dbReference type="InterPro" id="IPR036291">
    <property type="entry name" value="NAD(P)-bd_dom_sf"/>
</dbReference>
<dbReference type="Pfam" id="PF13561">
    <property type="entry name" value="adh_short_C2"/>
    <property type="match status" value="1"/>
</dbReference>
<feature type="domain" description="Ketoreductase" evidence="3">
    <location>
        <begin position="3"/>
        <end position="210"/>
    </location>
</feature>
<keyword evidence="5" id="KW-1185">Reference proteome</keyword>
<dbReference type="FunFam" id="3.40.50.720:FF:000084">
    <property type="entry name" value="Short-chain dehydrogenase reductase"/>
    <property type="match status" value="1"/>
</dbReference>
<dbReference type="PRINTS" id="PR00080">
    <property type="entry name" value="SDRFAMILY"/>
</dbReference>
<comment type="similarity">
    <text evidence="1">Belongs to the short-chain dehydrogenases/reductases (SDR) family.</text>
</comment>
<dbReference type="Gene3D" id="3.40.50.720">
    <property type="entry name" value="NAD(P)-binding Rossmann-like Domain"/>
    <property type="match status" value="1"/>
</dbReference>
<gene>
    <name evidence="4" type="ORF">HNR67_005312</name>
</gene>
<protein>
    <submittedName>
        <fullName evidence="4">Glucose 1-dehydrogenase</fullName>
        <ecNumber evidence="4">1.1.1.47</ecNumber>
    </submittedName>
</protein>
<keyword evidence="2 4" id="KW-0560">Oxidoreductase</keyword>
<dbReference type="RefSeq" id="WP_185004969.1">
    <property type="nucleotide sequence ID" value="NZ_BAAAUI010000025.1"/>
</dbReference>
<evidence type="ECO:0000256" key="2">
    <source>
        <dbReference type="ARBA" id="ARBA00023002"/>
    </source>
</evidence>
<comment type="caution">
    <text evidence="4">The sequence shown here is derived from an EMBL/GenBank/DDBJ whole genome shotgun (WGS) entry which is preliminary data.</text>
</comment>
<dbReference type="EMBL" id="JACHMH010000001">
    <property type="protein sequence ID" value="MBB4679194.1"/>
    <property type="molecule type" value="Genomic_DNA"/>
</dbReference>
<name>A0A7W7FXQ3_9PSEU</name>